<gene>
    <name evidence="1" type="ORF">EVA_21477</name>
</gene>
<sequence length="58" mass="6522">MIAAAKVRTFSLSPNLFEVFFRKDSSGRKPSCPMSNGWNIAWPCQPHPLSVITLIHHV</sequence>
<dbReference type="EMBL" id="AMCI01008856">
    <property type="protein sequence ID" value="EJW90417.1"/>
    <property type="molecule type" value="Genomic_DNA"/>
</dbReference>
<comment type="caution">
    <text evidence="1">The sequence shown here is derived from an EMBL/GenBank/DDBJ whole genome shotgun (WGS) entry which is preliminary data.</text>
</comment>
<proteinExistence type="predicted"/>
<dbReference type="AlphaFoldDB" id="J9FLB2"/>
<protein>
    <submittedName>
        <fullName evidence="1">Uncharacterized protein</fullName>
    </submittedName>
</protein>
<reference evidence="1" key="1">
    <citation type="journal article" date="2012" name="PLoS ONE">
        <title>Gene sets for utilization of primary and secondary nutrition supplies in the distal gut of endangered iberian lynx.</title>
        <authorList>
            <person name="Alcaide M."/>
            <person name="Messina E."/>
            <person name="Richter M."/>
            <person name="Bargiela R."/>
            <person name="Peplies J."/>
            <person name="Huws S.A."/>
            <person name="Newbold C.J."/>
            <person name="Golyshin P.N."/>
            <person name="Simon M.A."/>
            <person name="Lopez G."/>
            <person name="Yakimov M.M."/>
            <person name="Ferrer M."/>
        </authorList>
    </citation>
    <scope>NUCLEOTIDE SEQUENCE</scope>
</reference>
<name>J9FLB2_9ZZZZ</name>
<evidence type="ECO:0000313" key="1">
    <source>
        <dbReference type="EMBL" id="EJW90417.1"/>
    </source>
</evidence>
<organism evidence="1">
    <name type="scientific">gut metagenome</name>
    <dbReference type="NCBI Taxonomy" id="749906"/>
    <lineage>
        <taxon>unclassified sequences</taxon>
        <taxon>metagenomes</taxon>
        <taxon>organismal metagenomes</taxon>
    </lineage>
</organism>
<accession>J9FLB2</accession>